<dbReference type="Gene3D" id="2.60.200.30">
    <property type="entry name" value="Probable inorganic polyphosphate/atp-NAD kinase, domain 2"/>
    <property type="match status" value="1"/>
</dbReference>
<feature type="binding site" evidence="6">
    <location>
        <begin position="150"/>
        <end position="151"/>
    </location>
    <ligand>
        <name>NAD(+)</name>
        <dbReference type="ChEBI" id="CHEBI:57540"/>
    </ligand>
</feature>
<dbReference type="Pfam" id="PF01513">
    <property type="entry name" value="NAD_kinase"/>
    <property type="match status" value="1"/>
</dbReference>
<evidence type="ECO:0000313" key="8">
    <source>
        <dbReference type="Proteomes" id="UP000478505"/>
    </source>
</evidence>
<dbReference type="InterPro" id="IPR017437">
    <property type="entry name" value="ATP-NAD_kinase_PpnK-typ_C"/>
</dbReference>
<dbReference type="PANTHER" id="PTHR20275">
    <property type="entry name" value="NAD KINASE"/>
    <property type="match status" value="1"/>
</dbReference>
<dbReference type="SUPFAM" id="SSF111331">
    <property type="entry name" value="NAD kinase/diacylglycerol kinase-like"/>
    <property type="match status" value="1"/>
</dbReference>
<dbReference type="GO" id="GO:0046872">
    <property type="term" value="F:metal ion binding"/>
    <property type="evidence" value="ECO:0007669"/>
    <property type="project" value="UniProtKB-UniRule"/>
</dbReference>
<dbReference type="Gene3D" id="3.40.50.10330">
    <property type="entry name" value="Probable inorganic polyphosphate/atp-NAD kinase, domain 1"/>
    <property type="match status" value="1"/>
</dbReference>
<gene>
    <name evidence="6" type="primary">nadK</name>
    <name evidence="7" type="ORF">G3567_01345</name>
</gene>
<keyword evidence="8" id="KW-1185">Reference proteome</keyword>
<evidence type="ECO:0000256" key="2">
    <source>
        <dbReference type="ARBA" id="ARBA00022777"/>
    </source>
</evidence>
<keyword evidence="6" id="KW-0963">Cytoplasm</keyword>
<dbReference type="InterPro" id="IPR016064">
    <property type="entry name" value="NAD/diacylglycerol_kinase_sf"/>
</dbReference>
<feature type="binding site" evidence="6">
    <location>
        <begin position="191"/>
        <end position="196"/>
    </location>
    <ligand>
        <name>NAD(+)</name>
        <dbReference type="ChEBI" id="CHEBI:57540"/>
    </ligand>
</feature>
<evidence type="ECO:0000256" key="6">
    <source>
        <dbReference type="HAMAP-Rule" id="MF_00361"/>
    </source>
</evidence>
<dbReference type="EC" id="2.7.1.23" evidence="6"/>
<keyword evidence="2 6" id="KW-0418">Kinase</keyword>
<proteinExistence type="inferred from homology"/>
<comment type="similarity">
    <text evidence="6">Belongs to the NAD kinase family.</text>
</comment>
<comment type="caution">
    <text evidence="6">Lacks conserved residue(s) required for the propagation of feature annotation.</text>
</comment>
<dbReference type="InterPro" id="IPR002504">
    <property type="entry name" value="NADK"/>
</dbReference>
<comment type="cofactor">
    <cofactor evidence="6">
        <name>a divalent metal cation</name>
        <dbReference type="ChEBI" id="CHEBI:60240"/>
    </cofactor>
</comment>
<dbReference type="GO" id="GO:0005524">
    <property type="term" value="F:ATP binding"/>
    <property type="evidence" value="ECO:0007669"/>
    <property type="project" value="UniProtKB-KW"/>
</dbReference>
<comment type="subcellular location">
    <subcellularLocation>
        <location evidence="6">Cytoplasm</location>
    </subcellularLocation>
</comment>
<feature type="binding site" evidence="6">
    <location>
        <position position="180"/>
    </location>
    <ligand>
        <name>NAD(+)</name>
        <dbReference type="ChEBI" id="CHEBI:57540"/>
    </ligand>
</feature>
<dbReference type="GO" id="GO:0051287">
    <property type="term" value="F:NAD binding"/>
    <property type="evidence" value="ECO:0007669"/>
    <property type="project" value="UniProtKB-ARBA"/>
</dbReference>
<dbReference type="Proteomes" id="UP000478505">
    <property type="component" value="Unassembled WGS sequence"/>
</dbReference>
<keyword evidence="3 6" id="KW-0521">NADP</keyword>
<evidence type="ECO:0000256" key="4">
    <source>
        <dbReference type="ARBA" id="ARBA00023027"/>
    </source>
</evidence>
<keyword evidence="1 6" id="KW-0808">Transferase</keyword>
<accession>A0A6B3QXM1</accession>
<comment type="function">
    <text evidence="6">Involved in the regulation of the intracellular balance of NAD and NADP, and is a key enzyme in the biosynthesis of NADP. Catalyzes specifically the phosphorylation on 2'-hydroxyl of the adenosine moiety of NAD to yield NADP.</text>
</comment>
<reference evidence="7 8" key="1">
    <citation type="submission" date="2020-02" db="EMBL/GenBank/DDBJ databases">
        <title>Flavobacteriaceae Psychroflexus bacterium YR1-1, complete genome.</title>
        <authorList>
            <person name="Li Y."/>
            <person name="Wu S."/>
        </authorList>
    </citation>
    <scope>NUCLEOTIDE SEQUENCE [LARGE SCALE GENOMIC DNA]</scope>
    <source>
        <strain evidence="7 8">YR1-1</strain>
    </source>
</reference>
<protein>
    <recommendedName>
        <fullName evidence="6">NAD kinase</fullName>
        <ecNumber evidence="6">2.7.1.23</ecNumber>
    </recommendedName>
    <alternativeName>
        <fullName evidence="6">ATP-dependent NAD kinase</fullName>
    </alternativeName>
</protein>
<keyword evidence="6" id="KW-0547">Nucleotide-binding</keyword>
<dbReference type="PANTHER" id="PTHR20275:SF6">
    <property type="entry name" value="NAD KINASE 2, CHLOROPLASTIC"/>
    <property type="match status" value="1"/>
</dbReference>
<evidence type="ECO:0000256" key="1">
    <source>
        <dbReference type="ARBA" id="ARBA00022679"/>
    </source>
</evidence>
<evidence type="ECO:0000256" key="5">
    <source>
        <dbReference type="ARBA" id="ARBA00047925"/>
    </source>
</evidence>
<name>A0A6B3QXM1_9FLAO</name>
<dbReference type="HAMAP" id="MF_00361">
    <property type="entry name" value="NAD_kinase"/>
    <property type="match status" value="1"/>
</dbReference>
<dbReference type="InterPro" id="IPR017438">
    <property type="entry name" value="ATP-NAD_kinase_N"/>
</dbReference>
<dbReference type="GO" id="GO:0006741">
    <property type="term" value="P:NADP+ biosynthetic process"/>
    <property type="evidence" value="ECO:0007669"/>
    <property type="project" value="UniProtKB-UniRule"/>
</dbReference>
<keyword evidence="6" id="KW-0067">ATP-binding</keyword>
<evidence type="ECO:0000313" key="7">
    <source>
        <dbReference type="EMBL" id="NEV92789.1"/>
    </source>
</evidence>
<dbReference type="GO" id="GO:0005737">
    <property type="term" value="C:cytoplasm"/>
    <property type="evidence" value="ECO:0007669"/>
    <property type="project" value="UniProtKB-SubCell"/>
</dbReference>
<keyword evidence="4 6" id="KW-0520">NAD</keyword>
<dbReference type="AlphaFoldDB" id="A0A6B3QXM1"/>
<comment type="caution">
    <text evidence="7">The sequence shown here is derived from an EMBL/GenBank/DDBJ whole genome shotgun (WGS) entry which is preliminary data.</text>
</comment>
<feature type="binding site" evidence="6">
    <location>
        <begin position="75"/>
        <end position="76"/>
    </location>
    <ligand>
        <name>NAD(+)</name>
        <dbReference type="ChEBI" id="CHEBI:57540"/>
    </ligand>
</feature>
<dbReference type="GO" id="GO:0003951">
    <property type="term" value="F:NAD+ kinase activity"/>
    <property type="evidence" value="ECO:0007669"/>
    <property type="project" value="UniProtKB-UniRule"/>
</dbReference>
<feature type="binding site" evidence="6">
    <location>
        <position position="215"/>
    </location>
    <ligand>
        <name>NAD(+)</name>
        <dbReference type="ChEBI" id="CHEBI:57540"/>
    </ligand>
</feature>
<dbReference type="EMBL" id="JAAIKD010000001">
    <property type="protein sequence ID" value="NEV92789.1"/>
    <property type="molecule type" value="Genomic_DNA"/>
</dbReference>
<organism evidence="7 8">
    <name type="scientific">Psychroflexus aurantiacus</name>
    <dbReference type="NCBI Taxonomy" id="2709310"/>
    <lineage>
        <taxon>Bacteria</taxon>
        <taxon>Pseudomonadati</taxon>
        <taxon>Bacteroidota</taxon>
        <taxon>Flavobacteriia</taxon>
        <taxon>Flavobacteriales</taxon>
        <taxon>Flavobacteriaceae</taxon>
        <taxon>Psychroflexus</taxon>
    </lineage>
</organism>
<dbReference type="GO" id="GO:0019674">
    <property type="term" value="P:NAD+ metabolic process"/>
    <property type="evidence" value="ECO:0007669"/>
    <property type="project" value="InterPro"/>
</dbReference>
<evidence type="ECO:0000256" key="3">
    <source>
        <dbReference type="ARBA" id="ARBA00022857"/>
    </source>
</evidence>
<dbReference type="NCBIfam" id="NF002521">
    <property type="entry name" value="PRK01911.1"/>
    <property type="match status" value="1"/>
</dbReference>
<dbReference type="RefSeq" id="WP_164003399.1">
    <property type="nucleotide sequence ID" value="NZ_JAAIKD010000001.1"/>
</dbReference>
<dbReference type="Pfam" id="PF20143">
    <property type="entry name" value="NAD_kinase_C"/>
    <property type="match status" value="1"/>
</dbReference>
<comment type="catalytic activity">
    <reaction evidence="5 6">
        <text>NAD(+) + ATP = ADP + NADP(+) + H(+)</text>
        <dbReference type="Rhea" id="RHEA:18629"/>
        <dbReference type="ChEBI" id="CHEBI:15378"/>
        <dbReference type="ChEBI" id="CHEBI:30616"/>
        <dbReference type="ChEBI" id="CHEBI:57540"/>
        <dbReference type="ChEBI" id="CHEBI:58349"/>
        <dbReference type="ChEBI" id="CHEBI:456216"/>
        <dbReference type="EC" id="2.7.1.23"/>
    </reaction>
</comment>
<feature type="active site" description="Proton acceptor" evidence="6">
    <location>
        <position position="75"/>
    </location>
</feature>
<sequence length="295" mass="33457">MTNRIAIFGQSFYPETEKYLAQLLDVLKANAVEVIFEKDYFNLLKKEESVENLQDYTTFETLDETVDLFFTIGGDGTILSAVKFVKKLKIPIIGINTGRLGFLATIHKDEIKKSIEDILNGHYKVSERSLLEVKLDGEDFSLDEFSYALNDVAISRKETTSMITIETWLDEEFLNSYWSDGIIISTPTGSTGYSLSCGGPIVTPQTKSFIITPIAPHNLNARPLVIPDDLEIKLKISGREDQYLISLDSRLASLDKNTIVRVKKADFNIKLIWLQNDSFITTLRKKLLWGQDKRN</sequence>